<protein>
    <submittedName>
        <fullName evidence="2">Uncharacterized protein</fullName>
    </submittedName>
</protein>
<dbReference type="EMBL" id="EQ986263">
    <property type="protein sequence ID" value="EEF23403.1"/>
    <property type="molecule type" value="Genomic_DNA"/>
</dbReference>
<proteinExistence type="predicted"/>
<keyword evidence="3" id="KW-1185">Reference proteome</keyword>
<dbReference type="STRING" id="3988.B9TL61"/>
<dbReference type="Proteomes" id="UP000008311">
    <property type="component" value="Unassembled WGS sequence"/>
</dbReference>
<evidence type="ECO:0000313" key="3">
    <source>
        <dbReference type="Proteomes" id="UP000008311"/>
    </source>
</evidence>
<reference evidence="3" key="1">
    <citation type="journal article" date="2010" name="Nat. Biotechnol.">
        <title>Draft genome sequence of the oilseed species Ricinus communis.</title>
        <authorList>
            <person name="Chan A.P."/>
            <person name="Crabtree J."/>
            <person name="Zhao Q."/>
            <person name="Lorenzi H."/>
            <person name="Orvis J."/>
            <person name="Puiu D."/>
            <person name="Melake-Berhan A."/>
            <person name="Jones K.M."/>
            <person name="Redman J."/>
            <person name="Chen G."/>
            <person name="Cahoon E.B."/>
            <person name="Gedil M."/>
            <person name="Stanke M."/>
            <person name="Haas B.J."/>
            <person name="Wortman J.R."/>
            <person name="Fraser-Liggett C.M."/>
            <person name="Ravel J."/>
            <person name="Rabinowicz P.D."/>
        </authorList>
    </citation>
    <scope>NUCLEOTIDE SEQUENCE [LARGE SCALE GENOMIC DNA]</scope>
    <source>
        <strain evidence="3">cv. Hale</strain>
    </source>
</reference>
<sequence>MKQFSDRDDRSGNSKVSGAEVTENMVRSWLPQKVSETQPLRLKDVNQRMNHLSWRIPLQDFVLVNENQRTSILDWQFGISSILSRMCAIAEIPSYHYLGVSHD</sequence>
<evidence type="ECO:0000313" key="2">
    <source>
        <dbReference type="EMBL" id="EEF23403.1"/>
    </source>
</evidence>
<evidence type="ECO:0000256" key="1">
    <source>
        <dbReference type="SAM" id="MobiDB-lite"/>
    </source>
</evidence>
<dbReference type="InParanoid" id="B9TL61"/>
<name>B9TL61_RICCO</name>
<organism evidence="2 3">
    <name type="scientific">Ricinus communis</name>
    <name type="common">Castor bean</name>
    <dbReference type="NCBI Taxonomy" id="3988"/>
    <lineage>
        <taxon>Eukaryota</taxon>
        <taxon>Viridiplantae</taxon>
        <taxon>Streptophyta</taxon>
        <taxon>Embryophyta</taxon>
        <taxon>Tracheophyta</taxon>
        <taxon>Spermatophyta</taxon>
        <taxon>Magnoliopsida</taxon>
        <taxon>eudicotyledons</taxon>
        <taxon>Gunneridae</taxon>
        <taxon>Pentapetalae</taxon>
        <taxon>rosids</taxon>
        <taxon>fabids</taxon>
        <taxon>Malpighiales</taxon>
        <taxon>Euphorbiaceae</taxon>
        <taxon>Acalyphoideae</taxon>
        <taxon>Acalypheae</taxon>
        <taxon>Ricinus</taxon>
    </lineage>
</organism>
<gene>
    <name evidence="2" type="ORF">RCOM_2121570</name>
</gene>
<feature type="region of interest" description="Disordered" evidence="1">
    <location>
        <begin position="1"/>
        <end position="20"/>
    </location>
</feature>
<feature type="compositionally biased region" description="Basic and acidic residues" evidence="1">
    <location>
        <begin position="1"/>
        <end position="12"/>
    </location>
</feature>
<accession>B9TL61</accession>
<dbReference type="AlphaFoldDB" id="B9TL61"/>